<dbReference type="Pfam" id="PF02575">
    <property type="entry name" value="YbaB_DNA_bd"/>
    <property type="match status" value="1"/>
</dbReference>
<gene>
    <name evidence="4" type="ORF">AADG42_04260</name>
</gene>
<accession>A0ABZ3FKJ5</accession>
<evidence type="ECO:0000313" key="4">
    <source>
        <dbReference type="EMBL" id="XAN06554.1"/>
    </source>
</evidence>
<dbReference type="SUPFAM" id="SSF82607">
    <property type="entry name" value="YbaB-like"/>
    <property type="match status" value="1"/>
</dbReference>
<dbReference type="InterPro" id="IPR036894">
    <property type="entry name" value="YbaB-like_sf"/>
</dbReference>
<keyword evidence="1 2" id="KW-0238">DNA-binding</keyword>
<keyword evidence="2" id="KW-0963">Cytoplasm</keyword>
<comment type="subcellular location">
    <subcellularLocation>
        <location evidence="2">Cytoplasm</location>
        <location evidence="2">Nucleoid</location>
    </subcellularLocation>
</comment>
<organism evidence="4 5">
    <name type="scientific">Ammonicoccus fulvus</name>
    <dbReference type="NCBI Taxonomy" id="3138240"/>
    <lineage>
        <taxon>Bacteria</taxon>
        <taxon>Bacillati</taxon>
        <taxon>Actinomycetota</taxon>
        <taxon>Actinomycetes</taxon>
        <taxon>Propionibacteriales</taxon>
        <taxon>Propionibacteriaceae</taxon>
        <taxon>Ammonicoccus</taxon>
    </lineage>
</organism>
<keyword evidence="5" id="KW-1185">Reference proteome</keyword>
<dbReference type="PIRSF" id="PIRSF004555">
    <property type="entry name" value="UCP004555"/>
    <property type="match status" value="1"/>
</dbReference>
<dbReference type="PANTHER" id="PTHR33449:SF1">
    <property type="entry name" value="NUCLEOID-ASSOCIATED PROTEIN YBAB"/>
    <property type="match status" value="1"/>
</dbReference>
<feature type="coiled-coil region" evidence="3">
    <location>
        <begin position="8"/>
        <end position="35"/>
    </location>
</feature>
<dbReference type="Gene3D" id="3.30.1310.10">
    <property type="entry name" value="Nucleoid-associated protein YbaB-like domain"/>
    <property type="match status" value="1"/>
</dbReference>
<dbReference type="PANTHER" id="PTHR33449">
    <property type="entry name" value="NUCLEOID-ASSOCIATED PROTEIN YBAB"/>
    <property type="match status" value="1"/>
</dbReference>
<evidence type="ECO:0000256" key="2">
    <source>
        <dbReference type="HAMAP-Rule" id="MF_00274"/>
    </source>
</evidence>
<dbReference type="EMBL" id="CP154795">
    <property type="protein sequence ID" value="XAN06554.1"/>
    <property type="molecule type" value="Genomic_DNA"/>
</dbReference>
<sequence length="117" mass="11838">MIPDGMDMNALLQQAAQMQAQMQQAQEELANSEFTGSAGGDLVTATVAGTGELKGLQIKPEACDPEDTETLADLIVAAVRDAQHKMSAMAEAKFGGMAGQLGLGDGPGGGGMPGLGF</sequence>
<evidence type="ECO:0000256" key="3">
    <source>
        <dbReference type="SAM" id="Coils"/>
    </source>
</evidence>
<comment type="similarity">
    <text evidence="2">Belongs to the YbaB/EbfC family.</text>
</comment>
<dbReference type="InterPro" id="IPR004401">
    <property type="entry name" value="YbaB/EbfC"/>
</dbReference>
<comment type="subunit">
    <text evidence="2">Homodimer.</text>
</comment>
<comment type="function">
    <text evidence="2">Binds to DNA and alters its conformation. May be involved in regulation of gene expression, nucleoid organization and DNA protection.</text>
</comment>
<evidence type="ECO:0000313" key="5">
    <source>
        <dbReference type="Proteomes" id="UP001442841"/>
    </source>
</evidence>
<keyword evidence="3" id="KW-0175">Coiled coil</keyword>
<protein>
    <recommendedName>
        <fullName evidence="2">Nucleoid-associated protein AADG42_04260</fullName>
    </recommendedName>
</protein>
<evidence type="ECO:0000256" key="1">
    <source>
        <dbReference type="ARBA" id="ARBA00023125"/>
    </source>
</evidence>
<dbReference type="HAMAP" id="MF_00274">
    <property type="entry name" value="DNA_YbaB_EbfC"/>
    <property type="match status" value="1"/>
</dbReference>
<name>A0ABZ3FKJ5_9ACTN</name>
<dbReference type="NCBIfam" id="TIGR00103">
    <property type="entry name" value="DNA_YbaB_EbfC"/>
    <property type="match status" value="1"/>
</dbReference>
<reference evidence="4 5" key="1">
    <citation type="submission" date="2024-04" db="EMBL/GenBank/DDBJ databases">
        <title>Isolation of an actinomycete strain from pig manure.</title>
        <authorList>
            <person name="Gong T."/>
            <person name="Yu Z."/>
            <person name="An M."/>
            <person name="Wei C."/>
            <person name="Yang W."/>
            <person name="Liu L."/>
        </authorList>
    </citation>
    <scope>NUCLEOTIDE SEQUENCE [LARGE SCALE GENOMIC DNA]</scope>
    <source>
        <strain evidence="4 5">ZF39</strain>
    </source>
</reference>
<proteinExistence type="inferred from homology"/>
<dbReference type="Proteomes" id="UP001442841">
    <property type="component" value="Chromosome"/>
</dbReference>
<dbReference type="RefSeq" id="WP_425307984.1">
    <property type="nucleotide sequence ID" value="NZ_CP154795.1"/>
</dbReference>